<organism evidence="1 2">
    <name type="scientific">Calicophoron daubneyi</name>
    <name type="common">Rumen fluke</name>
    <name type="synonym">Paramphistomum daubneyi</name>
    <dbReference type="NCBI Taxonomy" id="300641"/>
    <lineage>
        <taxon>Eukaryota</taxon>
        <taxon>Metazoa</taxon>
        <taxon>Spiralia</taxon>
        <taxon>Lophotrochozoa</taxon>
        <taxon>Platyhelminthes</taxon>
        <taxon>Trematoda</taxon>
        <taxon>Digenea</taxon>
        <taxon>Plagiorchiida</taxon>
        <taxon>Pronocephalata</taxon>
        <taxon>Paramphistomoidea</taxon>
        <taxon>Paramphistomidae</taxon>
        <taxon>Calicophoron</taxon>
    </lineage>
</organism>
<evidence type="ECO:0000313" key="2">
    <source>
        <dbReference type="Proteomes" id="UP001497525"/>
    </source>
</evidence>
<accession>A0AAV2T3R4</accession>
<sequence>MYTQRTLYRRVFVYLASFQVNSIPHFTRDKYTFEVDAGKLNSIGYSPGNLTAVDADNPNTVCGRILFEVIENREICPIAVVPYTGKVVLSRRDSNLTLKPRCNVLVGAYNRGQPRDEFEVVNVILIMLPRNRTEYETAHNFSRLKREVDIPDPTNLSIRSLLDQDNPVLYPGCQRMFALSFLLPVKKSIVTLELTAPHTLSHYIGYIEDISYSSEEGRLLDNTAPYIDIIQGSKNGMREIKMVVDPIFTTFINTAFANYLRVYLVVKIPEQSVVQSDENVTMECAVHINGHLSTAVTESFIWDNSLPEAQIIGCPSTAGPGDIHRVTLSIFTPSPAGAYTSPNPEVQVELASTEVDLGRIINATVIVNFPPFTTGSYFLMVMLQPAMNAEVAHAGFSTNTRYTPRESSPIMVYTGPEEGNVLSQAKIYLGTWNTGNTSDENSLKITIGIKARDIVEANTTVGFSVGWPGGSTNQVHKQFTIRNLSVIWDPSLQHYQPKFEVDLARYSTGSIEADYGTICSWYAVFQGNSTYPAISASLEFTQKRTRVVDVRVNSVGSCLQSLVPQGISLAWKKNRVTMSLPILAPNCERESDLTLVINVALLLRKEFELSVTMSFQQGGQNMGGLFRDLSNHHVVMDTEPIFEWPQVLLFNGDMTDSGSLYDIDQVHVLLTLVKFPRLTGMDYTLPIHSPRPETKTKICKPRLLSSDPYLNFVPPPTAVQSNFAKVDFGKVSYKGRTSKFDGKLIPGIHTLTYAVPLIFKGHQNEYAEINVELSFVDKVVTKSSTFPLWKSEINTSATFEFSLKEVHTLEPSTNFSDRQLVVLVPGESVRYSYTVVFRKSTCTRLAVHVTLPNDNQWPIDISGPYVHSHGKSIWCLDGTLEPESHTSTSTKLSLGEVCSHGALDSWIRFEIFVRPWAFSTKQNPQNSLAACRADVFTKDADYVLSNSTRSISLFVNPVGIFREIHSVYTKSHQTNVSLKFAEEFLRSGVWSQVNISILVPAGAKLPNSSLQFECGVLANPREAHCTIGDIRINSGMNLAALEKEKFNIIYKPLSNSKQIYFALLDLGHVTQTAYTHYLGTHSPRDDLLIVTLTLKLSDISATFKNVSPIFKVHSQLGSFPSSSEKILKPIPNALRHLNMEFDFQPDHPQYFDGEPACLTISIRLGDDSNWECHSPQLTIYQGVYFESVRLVAQIGNAPEFSRVLNNSVNGISRFLAYGLYFDQKAILKLQLKRNRRSPIPSFGLVIDADLTCTTYLPEVLTPTYRRYASYAVFRSVKKTAFPDVTIQRDKKRREIDASEGSTLNELFASLFNLVTIICEVVPAVPVHNSPSEANCAYVLYFRFLKHTASGTHPLTQNGQFLHDYISAPYSPKSANLVEEIMYDSVVGWLPAFRTKEYFPLRYVDIVYGVISNIFGIKVRLQGSLNKVVSFDTYATMDGKAFHFYERVEVRYSTESQGKAVLRTPMRSRGIRIVVNTVEKEDEEVLLSADLVGESEEGDKRNFDPVDVMAWSGAPKHGFLPQPFVLKNRSLLYSEGQIFFCDVVFQVETPRIMKKCYRVSGRNRIHIQDLGPYVSQVLSYVPTEKLLFAIGADEQSILLSRDHGRLWHGINKRAYDFFSSKHADMINAVEIPLIKIPHAFEKSVTGIMCTLFGSDRFNACHDGIYMGNIKLIDWGGFCPFIANNPV</sequence>
<protein>
    <submittedName>
        <fullName evidence="1">Uncharacterized protein</fullName>
    </submittedName>
</protein>
<evidence type="ECO:0000313" key="1">
    <source>
        <dbReference type="EMBL" id="CAL5130817.1"/>
    </source>
</evidence>
<reference evidence="1" key="1">
    <citation type="submission" date="2024-06" db="EMBL/GenBank/DDBJ databases">
        <authorList>
            <person name="Liu X."/>
            <person name="Lenzi L."/>
            <person name="Haldenby T S."/>
            <person name="Uol C."/>
        </authorList>
    </citation>
    <scope>NUCLEOTIDE SEQUENCE</scope>
</reference>
<proteinExistence type="predicted"/>
<dbReference type="Proteomes" id="UP001497525">
    <property type="component" value="Unassembled WGS sequence"/>
</dbReference>
<comment type="caution">
    <text evidence="1">The sequence shown here is derived from an EMBL/GenBank/DDBJ whole genome shotgun (WGS) entry which is preliminary data.</text>
</comment>
<dbReference type="EMBL" id="CAXLJL010000075">
    <property type="protein sequence ID" value="CAL5130817.1"/>
    <property type="molecule type" value="Genomic_DNA"/>
</dbReference>
<gene>
    <name evidence="1" type="ORF">CDAUBV1_LOCUS3038</name>
</gene>
<name>A0AAV2T3R4_CALDB</name>